<dbReference type="Gene3D" id="3.30.60.190">
    <property type="match status" value="1"/>
</dbReference>
<gene>
    <name evidence="16" type="ORF">BP00DRAFT_419271</name>
</gene>
<name>A0A2V5J1C4_9EURO</name>
<evidence type="ECO:0000256" key="9">
    <source>
        <dbReference type="ARBA" id="ARBA00049654"/>
    </source>
</evidence>
<feature type="compositionally biased region" description="Low complexity" evidence="14">
    <location>
        <begin position="251"/>
        <end position="269"/>
    </location>
</feature>
<feature type="compositionally biased region" description="Polar residues" evidence="14">
    <location>
        <begin position="940"/>
        <end position="953"/>
    </location>
</feature>
<dbReference type="FunFam" id="3.30.60.190:FF:000001">
    <property type="entry name" value="box C/D snoRNA protein 1"/>
    <property type="match status" value="1"/>
</dbReference>
<evidence type="ECO:0000313" key="17">
    <source>
        <dbReference type="Proteomes" id="UP000248817"/>
    </source>
</evidence>
<dbReference type="PROSITE" id="PS51083">
    <property type="entry name" value="ZF_HIT"/>
    <property type="match status" value="1"/>
</dbReference>
<feature type="compositionally biased region" description="Low complexity" evidence="14">
    <location>
        <begin position="286"/>
        <end position="316"/>
    </location>
</feature>
<dbReference type="GO" id="GO:0008270">
    <property type="term" value="F:zinc ion binding"/>
    <property type="evidence" value="ECO:0007669"/>
    <property type="project" value="UniProtKB-UniRule"/>
</dbReference>
<protein>
    <recommendedName>
        <fullName evidence="11">Box C/D snoRNA protein 1</fullName>
    </recommendedName>
    <alternativeName>
        <fullName evidence="12">Zinc finger HIT domain-containing protein 6</fullName>
    </alternativeName>
</protein>
<evidence type="ECO:0000256" key="13">
    <source>
        <dbReference type="PROSITE-ProRule" id="PRU00453"/>
    </source>
</evidence>
<evidence type="ECO:0000256" key="8">
    <source>
        <dbReference type="ARBA" id="ARBA00049598"/>
    </source>
</evidence>
<keyword evidence="3" id="KW-0597">Phosphoprotein</keyword>
<keyword evidence="2" id="KW-0690">Ribosome biogenesis</keyword>
<proteinExistence type="inferred from homology"/>
<sequence>MSSSQEDSLLTDLCTICHLQPPKYRCPRCNTRTCSLPCTRRHKLWSQCSGVRDPAAYLRRSELATETAFDRDFNFITGIERSIERAGRDAENRGIRVDGDAAGFVRDLAVVGLDSPSSTGTGEGLEGEGGEVGGGVGGSVGGKRKRGGFVGAGAGAGAGAGPAKGESGFLREVRNAGVKVVRAPRGMSRNKENGSRWFAKQHCLVWTVEWIGETGEKRTRNCRDSVPIAISYDRAFPLSREEREKEKDQEQTQTQNQEQGEDQAQPQQQDLSSSTTENVAQQPQDTTTTTTAESSTAESTAAPTTTDETNPPTTTSEQEETHAIIPHRNVYFYLHRPRTATKQPVLIPLAPSMTLTAALRDHTVLEFPTIYVLPDSPDALRAQGPDARYLLEDEYIRTHAPVEEDSASPTESEVDQPAPAGIDLGNVDEKKVLEVLKKDLFEPTTLGSNPPYRVKKYDGQCQYRTGMIRIDLISIKTLPIQGLWYVVVTVGSRPSLDLAMTTTLERSLSRTSSMSIPVSSPRLSLVHESTPPILSDPTLSHIHDRLTYLDSRLLELRSSVLTKDGYVDRRNREDEHIRREFEANRSVSNRIDLNVVALKTDVDQLKSGISQLKSSIGQTGNETVFLRSDVDRLSKNVDQIQSDVEHLQTDVCGCRVEVSKLHATISQLRTDLITLQHETSRHLTSVFNRFSLIESRMKHSERVRFNSLAHTTHAPITPVPVVEDDGSLQWPEYFPRTVWRFWCLKKRSRINRLVQLADFYQLGGYEYWGRMHQTEPVYATATDSDSSDSSDYPSTLTRAEAVRLYPEAAHQALAATLGLVYYKIRNEVGEGLTLHIRPPKRQQEEVASAASSAKEKPVKMPRRPNNMSPTTLKRLIDGPSLEAKSLTSEESDKLGWNAHSEVSDDTMSKLRGIVSEEVGTLLRALERGRIKLRSTRPEQRSNVSPSDYRSSFRNGKIADDERTIPDTVATEVVSVSSGVPEKVEEPELPDTASDATSPLTGIET</sequence>
<dbReference type="GO" id="GO:0000463">
    <property type="term" value="P:maturation of LSU-rRNA from tricistronic rRNA transcript (SSU-rRNA, 5.8S rRNA, LSU-rRNA)"/>
    <property type="evidence" value="ECO:0007669"/>
    <property type="project" value="TreeGrafter"/>
</dbReference>
<feature type="region of interest" description="Disordered" evidence="14">
    <location>
        <begin position="234"/>
        <end position="323"/>
    </location>
</feature>
<feature type="region of interest" description="Disordered" evidence="14">
    <location>
        <begin position="839"/>
        <end position="879"/>
    </location>
</feature>
<evidence type="ECO:0000256" key="11">
    <source>
        <dbReference type="ARBA" id="ARBA00068630"/>
    </source>
</evidence>
<dbReference type="Pfam" id="PF25790">
    <property type="entry name" value="BCD1"/>
    <property type="match status" value="1"/>
</dbReference>
<dbReference type="InterPro" id="IPR057721">
    <property type="entry name" value="BCD1_alpha/beta"/>
</dbReference>
<feature type="region of interest" description="Disordered" evidence="14">
    <location>
        <begin position="116"/>
        <end position="138"/>
    </location>
</feature>
<keyword evidence="17" id="KW-1185">Reference proteome</keyword>
<dbReference type="PANTHER" id="PTHR13483">
    <property type="entry name" value="BOX C_D SNORNA PROTEIN 1-RELATED"/>
    <property type="match status" value="1"/>
</dbReference>
<dbReference type="GO" id="GO:0000492">
    <property type="term" value="P:box C/D snoRNP assembly"/>
    <property type="evidence" value="ECO:0007669"/>
    <property type="project" value="TreeGrafter"/>
</dbReference>
<evidence type="ECO:0000256" key="12">
    <source>
        <dbReference type="ARBA" id="ARBA00077531"/>
    </source>
</evidence>
<evidence type="ECO:0000256" key="4">
    <source>
        <dbReference type="ARBA" id="ARBA00022723"/>
    </source>
</evidence>
<evidence type="ECO:0000256" key="1">
    <source>
        <dbReference type="ARBA" id="ARBA00022499"/>
    </source>
</evidence>
<evidence type="ECO:0000259" key="15">
    <source>
        <dbReference type="PROSITE" id="PS51083"/>
    </source>
</evidence>
<keyword evidence="6" id="KW-0862">Zinc</keyword>
<comment type="subunit">
    <text evidence="10">Interacts with FBL, SNU13, NOP58, NUFIP1, RUVBL1, RUVBL2 and TAF9. Interacts (via HIT-type zinc finger) with the RUVBL1/RUVBL2 complex in the presence of ADP.</text>
</comment>
<evidence type="ECO:0000256" key="10">
    <source>
        <dbReference type="ARBA" id="ARBA00061949"/>
    </source>
</evidence>
<dbReference type="GO" id="GO:0070761">
    <property type="term" value="C:pre-snoRNP complex"/>
    <property type="evidence" value="ECO:0007669"/>
    <property type="project" value="TreeGrafter"/>
</dbReference>
<feature type="region of interest" description="Disordered" evidence="14">
    <location>
        <begin position="932"/>
        <end position="1004"/>
    </location>
</feature>
<keyword evidence="4" id="KW-0479">Metal-binding</keyword>
<dbReference type="CDD" id="cd23023">
    <property type="entry name" value="zf-HIT_BCD1"/>
    <property type="match status" value="1"/>
</dbReference>
<evidence type="ECO:0000256" key="7">
    <source>
        <dbReference type="ARBA" id="ARBA00022843"/>
    </source>
</evidence>
<feature type="region of interest" description="Disordered" evidence="14">
    <location>
        <begin position="400"/>
        <end position="423"/>
    </location>
</feature>
<evidence type="ECO:0000256" key="6">
    <source>
        <dbReference type="ARBA" id="ARBA00022833"/>
    </source>
</evidence>
<dbReference type="EMBL" id="KZ825581">
    <property type="protein sequence ID" value="PYI26986.1"/>
    <property type="molecule type" value="Genomic_DNA"/>
</dbReference>
<dbReference type="PANTHER" id="PTHR13483:SF11">
    <property type="entry name" value="ZINC FINGER HIT DOMAIN-CONTAINING PROTEIN 3"/>
    <property type="match status" value="1"/>
</dbReference>
<dbReference type="Gene3D" id="1.20.5.340">
    <property type="match status" value="1"/>
</dbReference>
<dbReference type="Pfam" id="PF04438">
    <property type="entry name" value="zf-HIT"/>
    <property type="match status" value="1"/>
</dbReference>
<comment type="function">
    <text evidence="8">Required for box C/D snoRNAs accumulation involved in snoRNA processing, snoRNA transport to the nucleolus and ribosome biogenesis.</text>
</comment>
<keyword evidence="7" id="KW-0832">Ubl conjugation</keyword>
<evidence type="ECO:0000256" key="14">
    <source>
        <dbReference type="SAM" id="MobiDB-lite"/>
    </source>
</evidence>
<organism evidence="16 17">
    <name type="scientific">Aspergillus indologenus CBS 114.80</name>
    <dbReference type="NCBI Taxonomy" id="1450541"/>
    <lineage>
        <taxon>Eukaryota</taxon>
        <taxon>Fungi</taxon>
        <taxon>Dikarya</taxon>
        <taxon>Ascomycota</taxon>
        <taxon>Pezizomycotina</taxon>
        <taxon>Eurotiomycetes</taxon>
        <taxon>Eurotiomycetidae</taxon>
        <taxon>Eurotiales</taxon>
        <taxon>Aspergillaceae</taxon>
        <taxon>Aspergillus</taxon>
        <taxon>Aspergillus subgen. Circumdati</taxon>
    </lineage>
</organism>
<accession>A0A2V5J1C4</accession>
<evidence type="ECO:0000256" key="3">
    <source>
        <dbReference type="ARBA" id="ARBA00022553"/>
    </source>
</evidence>
<dbReference type="InterPro" id="IPR007529">
    <property type="entry name" value="Znf_HIT"/>
</dbReference>
<dbReference type="GO" id="GO:0005634">
    <property type="term" value="C:nucleus"/>
    <property type="evidence" value="ECO:0007669"/>
    <property type="project" value="TreeGrafter"/>
</dbReference>
<comment type="similarity">
    <text evidence="9">Belongs to the BCD1 family.</text>
</comment>
<dbReference type="AlphaFoldDB" id="A0A2V5J1C4"/>
<evidence type="ECO:0000313" key="16">
    <source>
        <dbReference type="EMBL" id="PYI26986.1"/>
    </source>
</evidence>
<keyword evidence="1" id="KW-1017">Isopeptide bond</keyword>
<evidence type="ECO:0000256" key="5">
    <source>
        <dbReference type="ARBA" id="ARBA00022771"/>
    </source>
</evidence>
<evidence type="ECO:0000256" key="2">
    <source>
        <dbReference type="ARBA" id="ARBA00022517"/>
    </source>
</evidence>
<feature type="domain" description="HIT-type" evidence="15">
    <location>
        <begin position="14"/>
        <end position="48"/>
    </location>
</feature>
<dbReference type="GO" id="GO:0048254">
    <property type="term" value="P:snoRNA localization"/>
    <property type="evidence" value="ECO:0007669"/>
    <property type="project" value="TreeGrafter"/>
</dbReference>
<feature type="compositionally biased region" description="Basic and acidic residues" evidence="14">
    <location>
        <begin position="239"/>
        <end position="250"/>
    </location>
</feature>
<keyword evidence="5 13" id="KW-0863">Zinc-finger</keyword>
<dbReference type="Proteomes" id="UP000248817">
    <property type="component" value="Unassembled WGS sequence"/>
</dbReference>
<feature type="compositionally biased region" description="Polar residues" evidence="14">
    <location>
        <begin position="993"/>
        <end position="1004"/>
    </location>
</feature>
<dbReference type="InterPro" id="IPR051639">
    <property type="entry name" value="BCD1"/>
</dbReference>
<dbReference type="SUPFAM" id="SSF144232">
    <property type="entry name" value="HIT/MYND zinc finger-like"/>
    <property type="match status" value="1"/>
</dbReference>
<reference evidence="16 17" key="1">
    <citation type="submission" date="2018-02" db="EMBL/GenBank/DDBJ databases">
        <title>The genomes of Aspergillus section Nigri reveals drivers in fungal speciation.</title>
        <authorList>
            <consortium name="DOE Joint Genome Institute"/>
            <person name="Vesth T.C."/>
            <person name="Nybo J."/>
            <person name="Theobald S."/>
            <person name="Brandl J."/>
            <person name="Frisvad J.C."/>
            <person name="Nielsen K.F."/>
            <person name="Lyhne E.K."/>
            <person name="Kogle M.E."/>
            <person name="Kuo A."/>
            <person name="Riley R."/>
            <person name="Clum A."/>
            <person name="Nolan M."/>
            <person name="Lipzen A."/>
            <person name="Salamov A."/>
            <person name="Henrissat B."/>
            <person name="Wiebenga A."/>
            <person name="De vries R.P."/>
            <person name="Grigoriev I.V."/>
            <person name="Mortensen U.H."/>
            <person name="Andersen M.R."/>
            <person name="Baker S.E."/>
        </authorList>
    </citation>
    <scope>NUCLEOTIDE SEQUENCE [LARGE SCALE GENOMIC DNA]</scope>
    <source>
        <strain evidence="16 17">CBS 114.80</strain>
    </source>
</reference>
<feature type="compositionally biased region" description="Polar residues" evidence="14">
    <location>
        <begin position="270"/>
        <end position="285"/>
    </location>
</feature>